<feature type="signal peptide" evidence="2">
    <location>
        <begin position="1"/>
        <end position="26"/>
    </location>
</feature>
<evidence type="ECO:0000256" key="2">
    <source>
        <dbReference type="SAM" id="SignalP"/>
    </source>
</evidence>
<evidence type="ECO:0000313" key="6">
    <source>
        <dbReference type="Proteomes" id="UP001179181"/>
    </source>
</evidence>
<keyword evidence="2" id="KW-0732">Signal</keyword>
<feature type="chain" id="PRO_5047425635" description="Por secretion system C-terminal sorting domain-containing protein" evidence="2">
    <location>
        <begin position="27"/>
        <end position="718"/>
    </location>
</feature>
<dbReference type="Proteomes" id="UP001179181">
    <property type="component" value="Unassembled WGS sequence"/>
</dbReference>
<dbReference type="InterPro" id="IPR005181">
    <property type="entry name" value="SASA"/>
</dbReference>
<keyword evidence="1" id="KW-0378">Hydrolase</keyword>
<evidence type="ECO:0000256" key="1">
    <source>
        <dbReference type="ARBA" id="ARBA00022801"/>
    </source>
</evidence>
<dbReference type="NCBIfam" id="TIGR04183">
    <property type="entry name" value="Por_Secre_tail"/>
    <property type="match status" value="1"/>
</dbReference>
<dbReference type="EMBL" id="JAASQJ010000005">
    <property type="protein sequence ID" value="NIJ55602.1"/>
    <property type="molecule type" value="Genomic_DNA"/>
</dbReference>
<dbReference type="RefSeq" id="WP_167275661.1">
    <property type="nucleotide sequence ID" value="NZ_JAASQJ010000005.1"/>
</dbReference>
<evidence type="ECO:0008006" key="7">
    <source>
        <dbReference type="Google" id="ProtNLM"/>
    </source>
</evidence>
<feature type="domain" description="Sialate O-acetylesterase" evidence="3">
    <location>
        <begin position="127"/>
        <end position="316"/>
    </location>
</feature>
<accession>A0ABX0US19</accession>
<evidence type="ECO:0000313" key="5">
    <source>
        <dbReference type="EMBL" id="NIJ55602.1"/>
    </source>
</evidence>
<keyword evidence="6" id="KW-1185">Reference proteome</keyword>
<feature type="domain" description="Secretion system C-terminal sorting" evidence="4">
    <location>
        <begin position="643"/>
        <end position="717"/>
    </location>
</feature>
<name>A0ABX0US19_9BACT</name>
<evidence type="ECO:0000259" key="3">
    <source>
        <dbReference type="Pfam" id="PF03629"/>
    </source>
</evidence>
<comment type="caution">
    <text evidence="5">The sequence shown here is derived from an EMBL/GenBank/DDBJ whole genome shotgun (WGS) entry which is preliminary data.</text>
</comment>
<dbReference type="Pfam" id="PF03629">
    <property type="entry name" value="SASA"/>
    <property type="match status" value="1"/>
</dbReference>
<gene>
    <name evidence="5" type="ORF">FHS68_004791</name>
</gene>
<dbReference type="InterPro" id="IPR026444">
    <property type="entry name" value="Secre_tail"/>
</dbReference>
<dbReference type="Gene3D" id="3.40.50.1110">
    <property type="entry name" value="SGNH hydrolase"/>
    <property type="match status" value="1"/>
</dbReference>
<organism evidence="5 6">
    <name type="scientific">Dyadobacter arcticus</name>
    <dbReference type="NCBI Taxonomy" id="1078754"/>
    <lineage>
        <taxon>Bacteria</taxon>
        <taxon>Pseudomonadati</taxon>
        <taxon>Bacteroidota</taxon>
        <taxon>Cytophagia</taxon>
        <taxon>Cytophagales</taxon>
        <taxon>Spirosomataceae</taxon>
        <taxon>Dyadobacter</taxon>
    </lineage>
</organism>
<dbReference type="InterPro" id="IPR036514">
    <property type="entry name" value="SGNH_hydro_sf"/>
</dbReference>
<evidence type="ECO:0000259" key="4">
    <source>
        <dbReference type="Pfam" id="PF18962"/>
    </source>
</evidence>
<dbReference type="SUPFAM" id="SSF52266">
    <property type="entry name" value="SGNH hydrolase"/>
    <property type="match status" value="1"/>
</dbReference>
<protein>
    <recommendedName>
        <fullName evidence="7">Por secretion system C-terminal sorting domain-containing protein</fullName>
    </recommendedName>
</protein>
<reference evidence="5 6" key="1">
    <citation type="submission" date="2020-03" db="EMBL/GenBank/DDBJ databases">
        <title>Genomic Encyclopedia of Type Strains, Phase IV (KMG-IV): sequencing the most valuable type-strain genomes for metagenomic binning, comparative biology and taxonomic classification.</title>
        <authorList>
            <person name="Goeker M."/>
        </authorList>
    </citation>
    <scope>NUCLEOTIDE SEQUENCE [LARGE SCALE GENOMIC DNA]</scope>
    <source>
        <strain evidence="5 6">DSM 102865</strain>
    </source>
</reference>
<sequence>MRYRILLPVVAKALLLICFISSTVFAQIKITSPVFQAVYQRDLAGQREITVSGTFSVPMDKIEIRAVPVIQGQGIDIPWQPLQNAPKGGVFSGNITLLGGWYTIEIRAVLDGKIVGRDVLSRLGVGEVFIIAGQSNAQGLRAYPGPSAKDPRVMYISNYNNDTYDRLTDPTPPVFENINENLGIMSPRGQSAWCWGLVGDELVAKLNVPVLFINTAWEGTAVENWAVSAKGLPTKNKYGGFVYPPEMPYGNLRIAARNYGNQYGIRAILWMQGEADALFKTSALSYRENLQFIMNRLGLETGGKRITWVIARTSRTSAGANVASSINPVIVAAQNAVLDTPFNPTYPGPETDPLVPNRGDGTHFVGKSPADREGTLAALKILANAWNETLGANFFSTVPPMSPAAVPTISAACVTENDAITITLPTGFASYEWNTGDKSNSIKVSAAGTYRATIKDDAGNSVLSSVVVLENGAKPVQPSILQQGQQQACADSAFQFSVSEGNDIYSWYKQGSNAVIATGATARIKESGNYFVKGQNIFGCVSENSSTSNLIVRQKISKPVIEASGPFSITANISETGLNEKFLWRRPGYESDTTADIVKILKTGTYSTKAKVEFIIGDNNVLACYSDTTSHDFKTNEENEVVIYPNPSQGNFVYIESRDNISDAVITIFDVYGRVVNTLTAKILNSRLQINVGYLSTGKYIIRVTGQGQSLTKQIIIR</sequence>
<dbReference type="Pfam" id="PF18962">
    <property type="entry name" value="Por_Secre_tail"/>
    <property type="match status" value="1"/>
</dbReference>
<proteinExistence type="predicted"/>